<dbReference type="OrthoDB" id="979204at2"/>
<dbReference type="RefSeq" id="WP_121365441.1">
    <property type="nucleotide sequence ID" value="NZ_RBXA01000002.1"/>
</dbReference>
<organism evidence="1 2">
    <name type="scientific">Flavobacterium limicola</name>
    <dbReference type="NCBI Taxonomy" id="180441"/>
    <lineage>
        <taxon>Bacteria</taxon>
        <taxon>Pseudomonadati</taxon>
        <taxon>Bacteroidota</taxon>
        <taxon>Flavobacteriia</taxon>
        <taxon>Flavobacteriales</taxon>
        <taxon>Flavobacteriaceae</taxon>
        <taxon>Flavobacterium</taxon>
    </lineage>
</organism>
<protein>
    <submittedName>
        <fullName evidence="1">Uncharacterized protein</fullName>
    </submittedName>
</protein>
<sequence length="193" mass="22697">MSKYDVFELVTHLRKCPDIYLEPSSLIENEGLNSIALVCDTYRIVCNDFLKKEFKKPSDFNLAYIGDNHWRAIHISIWLLSHRNFINSALIEDKLYNFWFEELSEASLYVKFKEWISDDERAEEMVRLLLDCCEIIPDGENQDEAADKLSSLSSTDRQKVLKQSYEAHERIMNIKREMAEKKAREAANTYGRE</sequence>
<dbReference type="AlphaFoldDB" id="A0A495S2Y1"/>
<gene>
    <name evidence="1" type="ORF">BC952_2043</name>
</gene>
<proteinExistence type="predicted"/>
<reference evidence="1 2" key="1">
    <citation type="submission" date="2018-10" db="EMBL/GenBank/DDBJ databases">
        <title>Genomic Encyclopedia of Archaeal and Bacterial Type Strains, Phase II (KMG-II): from individual species to whole genera.</title>
        <authorList>
            <person name="Goeker M."/>
        </authorList>
    </citation>
    <scope>NUCLEOTIDE SEQUENCE [LARGE SCALE GENOMIC DNA]</scope>
    <source>
        <strain evidence="1 2">DSM 15094</strain>
    </source>
</reference>
<dbReference type="Proteomes" id="UP000280091">
    <property type="component" value="Unassembled WGS sequence"/>
</dbReference>
<name>A0A495S2Y1_9FLAO</name>
<evidence type="ECO:0000313" key="2">
    <source>
        <dbReference type="Proteomes" id="UP000280091"/>
    </source>
</evidence>
<evidence type="ECO:0000313" key="1">
    <source>
        <dbReference type="EMBL" id="RKS94173.1"/>
    </source>
</evidence>
<dbReference type="EMBL" id="RBXA01000002">
    <property type="protein sequence ID" value="RKS94173.1"/>
    <property type="molecule type" value="Genomic_DNA"/>
</dbReference>
<accession>A0A495S2Y1</accession>
<comment type="caution">
    <text evidence="1">The sequence shown here is derived from an EMBL/GenBank/DDBJ whole genome shotgun (WGS) entry which is preliminary data.</text>
</comment>
<keyword evidence="2" id="KW-1185">Reference proteome</keyword>